<keyword evidence="1" id="KW-0812">Transmembrane</keyword>
<organism evidence="2 3">
    <name type="scientific">Ideonella aquatica</name>
    <dbReference type="NCBI Taxonomy" id="2824119"/>
    <lineage>
        <taxon>Bacteria</taxon>
        <taxon>Pseudomonadati</taxon>
        <taxon>Pseudomonadota</taxon>
        <taxon>Betaproteobacteria</taxon>
        <taxon>Burkholderiales</taxon>
        <taxon>Sphaerotilaceae</taxon>
        <taxon>Ideonella</taxon>
    </lineage>
</organism>
<keyword evidence="1" id="KW-1133">Transmembrane helix</keyword>
<gene>
    <name evidence="2" type="ORF">KAK06_17680</name>
</gene>
<dbReference type="EMBL" id="JAGQDE010000018">
    <property type="protein sequence ID" value="MBQ0960791.1"/>
    <property type="molecule type" value="Genomic_DNA"/>
</dbReference>
<name>A0A941BHD6_9BURK</name>
<comment type="caution">
    <text evidence="2">The sequence shown here is derived from an EMBL/GenBank/DDBJ whole genome shotgun (WGS) entry which is preliminary data.</text>
</comment>
<dbReference type="AlphaFoldDB" id="A0A941BHD6"/>
<dbReference type="PANTHER" id="PTHR34351">
    <property type="entry name" value="SLR1927 PROTEIN-RELATED"/>
    <property type="match status" value="1"/>
</dbReference>
<reference evidence="2" key="1">
    <citation type="submission" date="2021-04" db="EMBL/GenBank/DDBJ databases">
        <title>The genome sequence of Ideonella sp. 4Y11.</title>
        <authorList>
            <person name="Liu Y."/>
        </authorList>
    </citation>
    <scope>NUCLEOTIDE SEQUENCE</scope>
    <source>
        <strain evidence="2">4Y11</strain>
    </source>
</reference>
<dbReference type="PANTHER" id="PTHR34351:SF1">
    <property type="entry name" value="SLR1927 PROTEIN"/>
    <property type="match status" value="1"/>
</dbReference>
<keyword evidence="1" id="KW-0472">Membrane</keyword>
<dbReference type="Proteomes" id="UP000678374">
    <property type="component" value="Unassembled WGS sequence"/>
</dbReference>
<proteinExistence type="predicted"/>
<accession>A0A941BHD6</accession>
<keyword evidence="3" id="KW-1185">Reference proteome</keyword>
<evidence type="ECO:0000313" key="3">
    <source>
        <dbReference type="Proteomes" id="UP000678374"/>
    </source>
</evidence>
<protein>
    <submittedName>
        <fullName evidence="2">DUF58 domain-containing protein</fullName>
    </submittedName>
</protein>
<dbReference type="RefSeq" id="WP_210803466.1">
    <property type="nucleotide sequence ID" value="NZ_JAGQDE010000018.1"/>
</dbReference>
<sequence length="318" mass="34864">MIGLRQRLRQAWHARHRASERHELNQRNIYIVPTRAGLAFIVMLLLLLIGSINYQLNLGYALTFLLAGAALASMHITHASLRGLSLHLRPVAACHAGQTTALELQIANPGRERHGVGLGLQPDEGPGALAWAEIGAQGQSVLTLTLECPQRGLHPLPLLRIESRFPFGLFRAWSLWRPAGRACVWPAPERPEPPLPLAAGAGDDTGARRHAEQGEFDGVRPWRRGDSPRRVAWKKLAHSGEWVSRDGSEPQSPPLWLDLADASGTGVEARLSRLTAWALACERTQRPWGLRAGGRECPVGVGQPHLEQGLRVLAEHRG</sequence>
<evidence type="ECO:0000313" key="2">
    <source>
        <dbReference type="EMBL" id="MBQ0960791.1"/>
    </source>
</evidence>
<feature type="transmembrane region" description="Helical" evidence="1">
    <location>
        <begin position="29"/>
        <end position="52"/>
    </location>
</feature>
<evidence type="ECO:0000256" key="1">
    <source>
        <dbReference type="SAM" id="Phobius"/>
    </source>
</evidence>